<feature type="compositionally biased region" description="Basic and acidic residues" evidence="1">
    <location>
        <begin position="303"/>
        <end position="315"/>
    </location>
</feature>
<feature type="compositionally biased region" description="Polar residues" evidence="1">
    <location>
        <begin position="339"/>
        <end position="362"/>
    </location>
</feature>
<feature type="compositionally biased region" description="Low complexity" evidence="1">
    <location>
        <begin position="22"/>
        <end position="39"/>
    </location>
</feature>
<dbReference type="OrthoDB" id="2564483at2759"/>
<feature type="region of interest" description="Disordered" evidence="1">
    <location>
        <begin position="1068"/>
        <end position="1087"/>
    </location>
</feature>
<feature type="region of interest" description="Disordered" evidence="1">
    <location>
        <begin position="763"/>
        <end position="793"/>
    </location>
</feature>
<feature type="region of interest" description="Disordered" evidence="1">
    <location>
        <begin position="333"/>
        <end position="411"/>
    </location>
</feature>
<feature type="region of interest" description="Disordered" evidence="1">
    <location>
        <begin position="283"/>
        <end position="315"/>
    </location>
</feature>
<organism evidence="2">
    <name type="scientific">Kwoniella dejecticola CBS 10117</name>
    <dbReference type="NCBI Taxonomy" id="1296121"/>
    <lineage>
        <taxon>Eukaryota</taxon>
        <taxon>Fungi</taxon>
        <taxon>Dikarya</taxon>
        <taxon>Basidiomycota</taxon>
        <taxon>Agaricomycotina</taxon>
        <taxon>Tremellomycetes</taxon>
        <taxon>Tremellales</taxon>
        <taxon>Cryptococcaceae</taxon>
        <taxon>Kwoniella</taxon>
    </lineage>
</organism>
<dbReference type="EMBL" id="KI894031">
    <property type="protein sequence ID" value="OBR85178.1"/>
    <property type="molecule type" value="Genomic_DNA"/>
</dbReference>
<feature type="compositionally biased region" description="Basic and acidic residues" evidence="1">
    <location>
        <begin position="521"/>
        <end position="531"/>
    </location>
</feature>
<feature type="compositionally biased region" description="Basic and acidic residues" evidence="1">
    <location>
        <begin position="1009"/>
        <end position="1022"/>
    </location>
</feature>
<accession>A0A1A6A562</accession>
<feature type="region of interest" description="Disordered" evidence="1">
    <location>
        <begin position="952"/>
        <end position="1042"/>
    </location>
</feature>
<feature type="compositionally biased region" description="Polar residues" evidence="1">
    <location>
        <begin position="1"/>
        <end position="21"/>
    </location>
</feature>
<evidence type="ECO:0000313" key="2">
    <source>
        <dbReference type="EMBL" id="OBR85178.1"/>
    </source>
</evidence>
<feature type="compositionally biased region" description="Polar residues" evidence="1">
    <location>
        <begin position="900"/>
        <end position="913"/>
    </location>
</feature>
<feature type="compositionally biased region" description="Low complexity" evidence="1">
    <location>
        <begin position="402"/>
        <end position="411"/>
    </location>
</feature>
<feature type="region of interest" description="Disordered" evidence="1">
    <location>
        <begin position="703"/>
        <end position="751"/>
    </location>
</feature>
<feature type="compositionally biased region" description="Basic and acidic residues" evidence="1">
    <location>
        <begin position="1031"/>
        <end position="1042"/>
    </location>
</feature>
<proteinExistence type="predicted"/>
<feature type="region of interest" description="Disordered" evidence="1">
    <location>
        <begin position="1306"/>
        <end position="1356"/>
    </location>
</feature>
<feature type="compositionally biased region" description="Basic and acidic residues" evidence="1">
    <location>
        <begin position="205"/>
        <end position="222"/>
    </location>
</feature>
<feature type="region of interest" description="Disordered" evidence="1">
    <location>
        <begin position="1367"/>
        <end position="1386"/>
    </location>
</feature>
<feature type="compositionally biased region" description="Gly residues" evidence="1">
    <location>
        <begin position="1376"/>
        <end position="1386"/>
    </location>
</feature>
<sequence>MTKSQRSSNTIFHQWPTSQPRTQQPTSATATLTSASPDTNGFAPRANACNGISSHVGAPGPDPKISSHNRARKGPGSADFNPAYTPGSPSQIDPFGSQITLPSHIPSHQTANSSRPPSTVLSAGGSPLPGSNSGTVTPKIILASPSTSTIHYLFPSSDTRNGIHLSTNCTTTASTAVTVEATSSGGTTDVKLRRGHSLSRGNSLRNKDNHRNEDNHQHREIPGLRNKRSLPTPILQQQVFAAEDKVFKIGVKKADISKPFPSISDEARDYSKGFYDVGPDTDIMGTLRRQPGMVDLGGKGKITRSENTEKSIEAGRTESVILKEIENRRDRRGWEIGVKQNQSKAASEAQSSGSKATVNASRDNVHRPHGKPYVPPITVIQQRRRSQSLTSPRPAPSPPADPAKSPLLPAPDLGDPLTFSVVIPSPSYSHLDYSPAGSSAFSATSISRSISKRSMTWGKRASVIFPQALSVSMSRGDTRKNLGDYDSAKRKVKEDYENRMSGNSGGRLGRIASIKRSVSLRKKDQEADQSFRKTRPRSQSLTSTKINTVLEVAPPLPSPSMMDGGYASYNQAYTSSSYTGELSIDLGSRYYRDNASSSTVDLELTSPRSADTSYFPRSTTTTSESDYVRGQVIAPVGRRPLHPALNSGSEISLSIIAPSTIGLGLSPAGTPVSLPESLLEEMVDLTETGLTDRQLSSPIIESVITPPTPQNQGILPTPGILHTPVDLREPPSLSRSTSGSEAGSEKRKIPRKSLLLAQNRFYIPPPASSAKPPGHTKGHKAERKPSLKSSRSLGQGLMKRAYTSGNLRGVAAEQPVSTRAENGMQRANQDASGHLLKSASIRSNNKRFSIKGDNQEMNGSERQYGTERISSTYSMRFKSRPLTTFSICSPPDAIDPLPYTSPSYSENRITPSDTQRHKSLRSNKSSPFLSASNSLRVIFGKEGFVARSLSQAFERDPTNDHNRTSQHSTGKGRTTGSGSRRDRSFSPETTKEELKMRISSPLEASASSTRRDTSSLDRRPENARALSPQFEEAREGGRNADKRWRESVLQEALTLSISNSSLNRLANEPIADSDSGGMPRMVSSGSKSRLAIPDQLLAAPTITINEDGGHNGHADMDGHIGVGQSMMQSQNSLESSLNLRAIMQVEDWDLTPPTRSLGVVGKEESLVSAPSIHELMIGLFKWFHVRYSNNASTLFEKPSSVSKRLVGKGFPSNFSIAELTKKSSTLSGSKATHREMPIQHPSKKVSIRQISQPIPISTPLNYNNDSLQTFDIQPNRARTDRFGDIQTPEVSIKEERVLSAKSSLFKIRSSSRSNTPEPPLASRSVSPIASQSQSRGNSNGYPPLKLSLKSSMKKRHGISSEDYMHNQHPGEYVPGGTSGNSSGVGPGVLEDLLARDQTSSHYSDMMTVDESARNKDKLRKVLAWRDDVGENENLAKLDQKIRGFVSDERERVRGIGRKSIEG</sequence>
<feature type="compositionally biased region" description="Basic and acidic residues" evidence="1">
    <location>
        <begin position="953"/>
        <end position="963"/>
    </location>
</feature>
<feature type="compositionally biased region" description="Basic and acidic residues" evidence="1">
    <location>
        <begin position="979"/>
        <end position="996"/>
    </location>
</feature>
<protein>
    <submittedName>
        <fullName evidence="2">Uncharacterized protein</fullName>
    </submittedName>
</protein>
<feature type="region of interest" description="Disordered" evidence="1">
    <location>
        <begin position="1"/>
        <end position="132"/>
    </location>
</feature>
<feature type="region of interest" description="Disordered" evidence="1">
    <location>
        <begin position="897"/>
        <end position="927"/>
    </location>
</feature>
<name>A0A1A6A562_9TREE</name>
<feature type="region of interest" description="Disordered" evidence="1">
    <location>
        <begin position="184"/>
        <end position="227"/>
    </location>
</feature>
<evidence type="ECO:0000256" key="1">
    <source>
        <dbReference type="SAM" id="MobiDB-lite"/>
    </source>
</evidence>
<feature type="region of interest" description="Disordered" evidence="1">
    <location>
        <begin position="519"/>
        <end position="540"/>
    </location>
</feature>
<feature type="compositionally biased region" description="Low complexity" evidence="1">
    <location>
        <begin position="968"/>
        <end position="978"/>
    </location>
</feature>
<reference evidence="2" key="1">
    <citation type="submission" date="2013-07" db="EMBL/GenBank/DDBJ databases">
        <title>The Genome Sequence of Cryptococcus dejecticola CBS10117.</title>
        <authorList>
            <consortium name="The Broad Institute Genome Sequencing Platform"/>
            <person name="Cuomo C."/>
            <person name="Litvintseva A."/>
            <person name="Chen Y."/>
            <person name="Heitman J."/>
            <person name="Sun S."/>
            <person name="Springer D."/>
            <person name="Dromer F."/>
            <person name="Young S.K."/>
            <person name="Zeng Q."/>
            <person name="Gargeya S."/>
            <person name="Fitzgerald M."/>
            <person name="Abouelleil A."/>
            <person name="Alvarado L."/>
            <person name="Berlin A.M."/>
            <person name="Chapman S.B."/>
            <person name="Dewar J."/>
            <person name="Goldberg J."/>
            <person name="Griggs A."/>
            <person name="Gujja S."/>
            <person name="Hansen M."/>
            <person name="Howarth C."/>
            <person name="Imamovic A."/>
            <person name="Larimer J."/>
            <person name="McCowan C."/>
            <person name="Murphy C."/>
            <person name="Pearson M."/>
            <person name="Priest M."/>
            <person name="Roberts A."/>
            <person name="Saif S."/>
            <person name="Shea T."/>
            <person name="Sykes S."/>
            <person name="Wortman J."/>
            <person name="Nusbaum C."/>
            <person name="Birren B."/>
        </authorList>
    </citation>
    <scope>NUCLEOTIDE SEQUENCE [LARGE SCALE GENOMIC DNA]</scope>
    <source>
        <strain evidence="2">CBS 10117</strain>
    </source>
</reference>
<feature type="compositionally biased region" description="Polar residues" evidence="1">
    <location>
        <begin position="87"/>
        <end position="121"/>
    </location>
</feature>
<feature type="region of interest" description="Disordered" evidence="1">
    <location>
        <begin position="1225"/>
        <end position="1247"/>
    </location>
</feature>
<gene>
    <name evidence="2" type="ORF">I303_04510</name>
</gene>
<feature type="compositionally biased region" description="Polar residues" evidence="1">
    <location>
        <begin position="1323"/>
        <end position="1340"/>
    </location>
</feature>
<dbReference type="VEuPathDB" id="FungiDB:I303_04510"/>